<proteinExistence type="predicted"/>
<dbReference type="InterPro" id="IPR027381">
    <property type="entry name" value="LytR/CpsA/Psr_C"/>
</dbReference>
<evidence type="ECO:0000313" key="3">
    <source>
        <dbReference type="EMBL" id="MBB5934302.1"/>
    </source>
</evidence>
<gene>
    <name evidence="3" type="ORF">FHS42_001328</name>
</gene>
<organism evidence="3 4">
    <name type="scientific">Streptomyces zagrosensis</name>
    <dbReference type="NCBI Taxonomy" id="1042984"/>
    <lineage>
        <taxon>Bacteria</taxon>
        <taxon>Bacillati</taxon>
        <taxon>Actinomycetota</taxon>
        <taxon>Actinomycetes</taxon>
        <taxon>Kitasatosporales</taxon>
        <taxon>Streptomycetaceae</taxon>
        <taxon>Streptomyces</taxon>
    </lineage>
</organism>
<evidence type="ECO:0000259" key="2">
    <source>
        <dbReference type="Pfam" id="PF13399"/>
    </source>
</evidence>
<feature type="domain" description="LytR/CpsA/Psr regulator C-terminal" evidence="2">
    <location>
        <begin position="94"/>
        <end position="184"/>
    </location>
</feature>
<evidence type="ECO:0000256" key="1">
    <source>
        <dbReference type="SAM" id="MobiDB-lite"/>
    </source>
</evidence>
<sequence>MSMLTPPGMGGKNRITGARYPRMRPRKNHHRLVLAVVGSALALGLVGWGILQLIDVFAGGGGSTAHASPDKRDCQPVSQSGQAGPSVPVPKPATITVNVYNATTRSGLAKETADELRKRGFRVGKVGNAPAAYDKKVKGTGILVGPKAVADARIDVLGTQLAGAQTKTDARKGRDIDFIIGDGYRQLTVKRDADRALTALTHPAPRPSASC</sequence>
<reference evidence="3 4" key="1">
    <citation type="submission" date="2020-08" db="EMBL/GenBank/DDBJ databases">
        <title>Genomic Encyclopedia of Type Strains, Phase III (KMG-III): the genomes of soil and plant-associated and newly described type strains.</title>
        <authorList>
            <person name="Whitman W."/>
        </authorList>
    </citation>
    <scope>NUCLEOTIDE SEQUENCE [LARGE SCALE GENOMIC DNA]</scope>
    <source>
        <strain evidence="3 4">CECT 8305</strain>
    </source>
</reference>
<protein>
    <recommendedName>
        <fullName evidence="2">LytR/CpsA/Psr regulator C-terminal domain-containing protein</fullName>
    </recommendedName>
</protein>
<dbReference type="Proteomes" id="UP000588098">
    <property type="component" value="Unassembled WGS sequence"/>
</dbReference>
<comment type="caution">
    <text evidence="3">The sequence shown here is derived from an EMBL/GenBank/DDBJ whole genome shotgun (WGS) entry which is preliminary data.</text>
</comment>
<dbReference type="RefSeq" id="WP_246494231.1">
    <property type="nucleotide sequence ID" value="NZ_JACHJL010000002.1"/>
</dbReference>
<keyword evidence="4" id="KW-1185">Reference proteome</keyword>
<dbReference type="Gene3D" id="3.30.70.2390">
    <property type="match status" value="1"/>
</dbReference>
<feature type="region of interest" description="Disordered" evidence="1">
    <location>
        <begin position="62"/>
        <end position="90"/>
    </location>
</feature>
<dbReference type="AlphaFoldDB" id="A0A7W9Q7S6"/>
<feature type="region of interest" description="Disordered" evidence="1">
    <location>
        <begin position="1"/>
        <end position="20"/>
    </location>
</feature>
<dbReference type="Pfam" id="PF13399">
    <property type="entry name" value="LytR_C"/>
    <property type="match status" value="1"/>
</dbReference>
<evidence type="ECO:0000313" key="4">
    <source>
        <dbReference type="Proteomes" id="UP000588098"/>
    </source>
</evidence>
<name>A0A7W9Q7S6_9ACTN</name>
<accession>A0A7W9Q7S6</accession>
<dbReference type="EMBL" id="JACHJL010000002">
    <property type="protein sequence ID" value="MBB5934302.1"/>
    <property type="molecule type" value="Genomic_DNA"/>
</dbReference>